<reference evidence="2" key="1">
    <citation type="submission" date="2019-04" db="EMBL/GenBank/DDBJ databases">
        <title>Draft genome sequences of Streptomyces avermitilis MC3.</title>
        <authorList>
            <person name="Komaki H."/>
            <person name="Tamura T."/>
            <person name="Hosoyama A."/>
        </authorList>
    </citation>
    <scope>NUCLEOTIDE SEQUENCE</scope>
    <source>
        <strain evidence="2">MC3</strain>
    </source>
</reference>
<evidence type="ECO:0000313" key="2">
    <source>
        <dbReference type="EMBL" id="BBJ55856.1"/>
    </source>
</evidence>
<accession>A0A499W6R0</accession>
<feature type="compositionally biased region" description="Basic and acidic residues" evidence="1">
    <location>
        <begin position="8"/>
        <end position="19"/>
    </location>
</feature>
<proteinExistence type="predicted"/>
<organism evidence="2">
    <name type="scientific">Streptomyces avermitilis</name>
    <dbReference type="NCBI Taxonomy" id="33903"/>
    <lineage>
        <taxon>Bacteria</taxon>
        <taxon>Bacillati</taxon>
        <taxon>Actinomycetota</taxon>
        <taxon>Actinomycetes</taxon>
        <taxon>Kitasatosporales</taxon>
        <taxon>Streptomycetaceae</taxon>
        <taxon>Streptomyces</taxon>
    </lineage>
</organism>
<protein>
    <submittedName>
        <fullName evidence="2">Uncharacterized protein</fullName>
    </submittedName>
</protein>
<name>A0A499W6R0_STRAX</name>
<evidence type="ECO:0000256" key="1">
    <source>
        <dbReference type="SAM" id="MobiDB-lite"/>
    </source>
</evidence>
<dbReference type="AlphaFoldDB" id="A0A499W6R0"/>
<dbReference type="EMBL" id="AP019621">
    <property type="protein sequence ID" value="BBJ55856.1"/>
    <property type="molecule type" value="Genomic_DNA"/>
</dbReference>
<sequence>MGGLPRRPGREGAGERLEGPHAGATAPWKEIYRGYVEAGFPSGAPVPGLD</sequence>
<feature type="region of interest" description="Disordered" evidence="1">
    <location>
        <begin position="1"/>
        <end position="24"/>
    </location>
</feature>
<gene>
    <name evidence="2" type="ORF">SAVMC3_84850</name>
</gene>